<name>A0A0F6YS87_9CAUD</name>
<dbReference type="GeneID" id="26796342"/>
<dbReference type="KEGG" id="vg:26796342"/>
<protein>
    <recommendedName>
        <fullName evidence="3">DNA binding protein</fullName>
    </recommendedName>
</protein>
<evidence type="ECO:0008006" key="3">
    <source>
        <dbReference type="Google" id="ProtNLM"/>
    </source>
</evidence>
<dbReference type="Proteomes" id="UP000201946">
    <property type="component" value="Segment"/>
</dbReference>
<reference evidence="1 2" key="1">
    <citation type="journal article" date="2015" name="Genome Announc.">
        <title>Genome Sequence of Mycobacteriophage Mindy.</title>
        <authorList>
            <person name="Pope W.H."/>
            <person name="Bernstein N.I."/>
            <person name="Fasolas C.S."/>
            <person name="Mezghani N."/>
            <person name="Pressimone C.A."/>
            <person name="Selvakumar P."/>
            <person name="Stanton A.C."/>
            <person name="Lapin J.S."/>
            <person name="Prout A.K."/>
            <person name="Grubb S.R."/>
            <person name="Warner M.H."/>
            <person name="Bowman C.A."/>
            <person name="Russell D.A."/>
            <person name="Hatfull G.F."/>
        </authorList>
    </citation>
    <scope>NUCLEOTIDE SEQUENCE [LARGE SCALE GENOMIC DNA]</scope>
</reference>
<sequence>MSFTKTDDDIIAELSEQFFLECQGAKCNREAEYLLWRRHGKRQCGAKVYTCSACLRDTENRWIILLNSGGGCERCAEPFEGHLSDNLRYIKL</sequence>
<dbReference type="RefSeq" id="YP_009225346.1">
    <property type="nucleotide sequence ID" value="NC_029093.1"/>
</dbReference>
<proteinExistence type="predicted"/>
<evidence type="ECO:0000313" key="2">
    <source>
        <dbReference type="Proteomes" id="UP000201946"/>
    </source>
</evidence>
<evidence type="ECO:0000313" key="1">
    <source>
        <dbReference type="EMBL" id="AKF15089.1"/>
    </source>
</evidence>
<organism evidence="1 2">
    <name type="scientific">Mycobacterium phage Mindy</name>
    <dbReference type="NCBI Taxonomy" id="1647311"/>
    <lineage>
        <taxon>Viruses</taxon>
        <taxon>Duplodnaviria</taxon>
        <taxon>Heunggongvirae</taxon>
        <taxon>Uroviricota</taxon>
        <taxon>Caudoviricetes</taxon>
        <taxon>Kostyavirus</taxon>
        <taxon>Kostyavirus toto</taxon>
    </lineage>
</organism>
<accession>A0A0F6YS87</accession>
<gene>
    <name evidence="1" type="primary">59</name>
    <name evidence="1" type="ORF">SEA_MINDY_59</name>
</gene>
<dbReference type="EMBL" id="KR080204">
    <property type="protein sequence ID" value="AKF15089.1"/>
    <property type="molecule type" value="Genomic_DNA"/>
</dbReference>